<sequence length="163" mass="18654">MKLAEKVHQKRRERQAAIDLPAFHRPLIHLPDVPISTDAVADLGWLAALPNELIEITLAHCTMYTLVKFTLVNRAARQLVHLLPGFPTVKTTLKHQPERAAPAYQKLLIEVLKITPYTDLHFLVTIDQCEMCERGPGSFRLRRLMVLCNGCSRQRRNLVTTWL</sequence>
<comment type="caution">
    <text evidence="1">The sequence shown here is derived from an EMBL/GenBank/DDBJ whole genome shotgun (WGS) entry which is preliminary data.</text>
</comment>
<name>A0A7C8IP09_9PEZI</name>
<dbReference type="InParanoid" id="A0A7C8IP09"/>
<evidence type="ECO:0000313" key="1">
    <source>
        <dbReference type="EMBL" id="KAF2966023.1"/>
    </source>
</evidence>
<dbReference type="AlphaFoldDB" id="A0A7C8IP09"/>
<evidence type="ECO:0000313" key="2">
    <source>
        <dbReference type="Proteomes" id="UP000481858"/>
    </source>
</evidence>
<evidence type="ECO:0008006" key="3">
    <source>
        <dbReference type="Google" id="ProtNLM"/>
    </source>
</evidence>
<dbReference type="Proteomes" id="UP000481858">
    <property type="component" value="Unassembled WGS sequence"/>
</dbReference>
<organism evidence="1 2">
    <name type="scientific">Xylaria multiplex</name>
    <dbReference type="NCBI Taxonomy" id="323545"/>
    <lineage>
        <taxon>Eukaryota</taxon>
        <taxon>Fungi</taxon>
        <taxon>Dikarya</taxon>
        <taxon>Ascomycota</taxon>
        <taxon>Pezizomycotina</taxon>
        <taxon>Sordariomycetes</taxon>
        <taxon>Xylariomycetidae</taxon>
        <taxon>Xylariales</taxon>
        <taxon>Xylariaceae</taxon>
        <taxon>Xylaria</taxon>
    </lineage>
</organism>
<keyword evidence="2" id="KW-1185">Reference proteome</keyword>
<proteinExistence type="predicted"/>
<dbReference type="OrthoDB" id="4753990at2759"/>
<gene>
    <name evidence="1" type="ORF">GQX73_g7559</name>
</gene>
<accession>A0A7C8IP09</accession>
<protein>
    <recommendedName>
        <fullName evidence="3">F-box domain-containing protein</fullName>
    </recommendedName>
</protein>
<reference evidence="1 2" key="1">
    <citation type="submission" date="2019-12" db="EMBL/GenBank/DDBJ databases">
        <title>Draft genome sequence of the ascomycete Xylaria multiplex DSM 110363.</title>
        <authorList>
            <person name="Buettner E."/>
            <person name="Kellner H."/>
        </authorList>
    </citation>
    <scope>NUCLEOTIDE SEQUENCE [LARGE SCALE GENOMIC DNA]</scope>
    <source>
        <strain evidence="1 2">DSM 110363</strain>
    </source>
</reference>
<dbReference type="EMBL" id="WUBL01000099">
    <property type="protein sequence ID" value="KAF2966023.1"/>
    <property type="molecule type" value="Genomic_DNA"/>
</dbReference>